<evidence type="ECO:0000313" key="1">
    <source>
        <dbReference type="EMBL" id="CAF1164224.1"/>
    </source>
</evidence>
<reference evidence="1" key="1">
    <citation type="submission" date="2021-02" db="EMBL/GenBank/DDBJ databases">
        <authorList>
            <person name="Nowell W R."/>
        </authorList>
    </citation>
    <scope>NUCLEOTIDE SEQUENCE</scope>
</reference>
<dbReference type="Proteomes" id="UP000663864">
    <property type="component" value="Unassembled WGS sequence"/>
</dbReference>
<dbReference type="EMBL" id="CAJNOT010001208">
    <property type="protein sequence ID" value="CAF1164224.1"/>
    <property type="molecule type" value="Genomic_DNA"/>
</dbReference>
<accession>A0A814TNS9</accession>
<proteinExistence type="predicted"/>
<dbReference type="AlphaFoldDB" id="A0A814TNS9"/>
<comment type="caution">
    <text evidence="1">The sequence shown here is derived from an EMBL/GenBank/DDBJ whole genome shotgun (WGS) entry which is preliminary data.</text>
</comment>
<gene>
    <name evidence="1" type="ORF">ZHD862_LOCUS20859</name>
</gene>
<organism evidence="1 2">
    <name type="scientific">Rotaria sordida</name>
    <dbReference type="NCBI Taxonomy" id="392033"/>
    <lineage>
        <taxon>Eukaryota</taxon>
        <taxon>Metazoa</taxon>
        <taxon>Spiralia</taxon>
        <taxon>Gnathifera</taxon>
        <taxon>Rotifera</taxon>
        <taxon>Eurotatoria</taxon>
        <taxon>Bdelloidea</taxon>
        <taxon>Philodinida</taxon>
        <taxon>Philodinidae</taxon>
        <taxon>Rotaria</taxon>
    </lineage>
</organism>
<name>A0A814TNS9_9BILA</name>
<sequence length="80" mass="8922">MVLFRNYYNFDSIFYATLTILLVVPNTDALICYQCNGCTNPFNANAPGVTQVTAERGEVCGVRQLCLKSAVLLQGWKRLT</sequence>
<evidence type="ECO:0000313" key="2">
    <source>
        <dbReference type="Proteomes" id="UP000663864"/>
    </source>
</evidence>
<protein>
    <submittedName>
        <fullName evidence="1">Uncharacterized protein</fullName>
    </submittedName>
</protein>